<evidence type="ECO:0000259" key="1">
    <source>
        <dbReference type="PROSITE" id="PS50835"/>
    </source>
</evidence>
<dbReference type="PROSITE" id="PS50835">
    <property type="entry name" value="IG_LIKE"/>
    <property type="match status" value="1"/>
</dbReference>
<comment type="caution">
    <text evidence="2">The sequence shown here is derived from an EMBL/GenBank/DDBJ whole genome shotgun (WGS) entry which is preliminary data.</text>
</comment>
<feature type="domain" description="Ig-like" evidence="1">
    <location>
        <begin position="892"/>
        <end position="979"/>
    </location>
</feature>
<dbReference type="SUPFAM" id="SSF63829">
    <property type="entry name" value="Calcium-dependent phosphotriesterase"/>
    <property type="match status" value="1"/>
</dbReference>
<dbReference type="Pfam" id="PF18962">
    <property type="entry name" value="Por_Secre_tail"/>
    <property type="match status" value="1"/>
</dbReference>
<keyword evidence="3" id="KW-1185">Reference proteome</keyword>
<sequence length="1242" mass="129178">MNIVSQAVDHEQNLVVLGYTGANSPERKVVLHKINQEGTIVWARTYTGEPGSISNSPSALNIDSKGNIYVSGTSDMVGTYKRFLIRYSSDGAFAWSKLYSYDSGINSLQSFKVGADDAIYLTGTITTDQKRNIRTQKLDATGAVVWEKLYEPEIFETGYETTLEVDNKGSVYVATNARGYYSSYNFTLIKYSAALGEQMFTQQYGSGTLREELNKISVSPTGNIYVFTSAKSPSSGNYNDLYMYVLSGTGTLLNKVRVGDGIQISQGIPIFNVNDVEFNADNELILLGTNARYRSHYDYFMSKYSADGTRVWLKTLNVYEGSNIKQFVSRELAILDNQEIAVIGDYSVFIEINGFPPVRNVIEKSKLILALFDQSGNETWRYLNQKNNDVENYGTGISKIGGRSVYATGGIAGTQPSTFAMKFADCSGLTANAGTDKEICTGSSVQLQAAGGTTYSWAPATGLSATNIANPVATPAVTTTYTVTVTNAEGCTATDEVVVKVNEKPTATIIAGGETTFCQGGSVVLTANSGTDYSYQWLKNGTPVNQAITKTFTATTAGDYAVIVKNAEGCSATSAIVKVSVTAAVTASAGADEEICAGANVQLQATGGTTYSWSPATGLSATNVANPVASPTTTTIYTVTVSNANGCSATDQVIVKVTANPTATITANGATTFCEGGSLVLNANQGTGYSYQWYKDGNPINQATGSSFTTSAAGDFTVKVTMSSGCSATSSPLKVTVNKPATVVAGTAQSVCANAAAFTLSGFSPAGGTWSGTGVSAAGLFNPATAGVGTHTLTYTVNQNNCSATATKTITVTPTVNTPGAINGTTTVCSGATNLAYTINAVAGAESYTWTVPGGFTITSGQGTTSIKVTAGGSNSGNITVTASNGCGTSAPATIAVNLSTLAAATITPEGTTTFCEGGSVTLKATAGANYSYQWMRNGTAVSGAASANYTATTSGNYTVRISNGNCSETSSPVAVNVTASISNNAISSGNQNVCVGAAVANLQGSVPTGGSGNYSYQWQQSSEGTTFSAISGATSQNYSPGNLSNTTWFRRVVTAGGCSSTSDAVKVTINAAPTVTLAALNKVCTDDEALTLAGGQPAGGTYSGTGVNNGVFSPATAGAGEHIISYTFTDASGCSATATQTIVVEEACNVTGVEDDEPPHKFAYFPNPAKDKLTLEVQLPDRTDVTIQLIDARGSVVHHQDYTGQIGGFKTILQLQNKARGMYFLRFTTKDGSYNRKVLLW</sequence>
<dbReference type="Proteomes" id="UP001476807">
    <property type="component" value="Unassembled WGS sequence"/>
</dbReference>
<evidence type="ECO:0000313" key="3">
    <source>
        <dbReference type="Proteomes" id="UP001476807"/>
    </source>
</evidence>
<dbReference type="InterPro" id="IPR045829">
    <property type="entry name" value="PKD_6"/>
</dbReference>
<dbReference type="InterPro" id="IPR022409">
    <property type="entry name" value="PKD/Chitinase_dom"/>
</dbReference>
<dbReference type="SMART" id="SM00089">
    <property type="entry name" value="PKD"/>
    <property type="match status" value="4"/>
</dbReference>
<organism evidence="2 3">
    <name type="scientific">Pontibacter populi</name>
    <dbReference type="NCBI Taxonomy" id="890055"/>
    <lineage>
        <taxon>Bacteria</taxon>
        <taxon>Pseudomonadati</taxon>
        <taxon>Bacteroidota</taxon>
        <taxon>Cytophagia</taxon>
        <taxon>Cytophagales</taxon>
        <taxon>Hymenobacteraceae</taxon>
        <taxon>Pontibacter</taxon>
    </lineage>
</organism>
<dbReference type="Pfam" id="PF19081">
    <property type="entry name" value="Ig_7"/>
    <property type="match status" value="1"/>
</dbReference>
<dbReference type="InterPro" id="IPR013783">
    <property type="entry name" value="Ig-like_fold"/>
</dbReference>
<dbReference type="InterPro" id="IPR026444">
    <property type="entry name" value="Secre_tail"/>
</dbReference>
<evidence type="ECO:0000313" key="2">
    <source>
        <dbReference type="EMBL" id="MER2996821.1"/>
    </source>
</evidence>
<gene>
    <name evidence="2" type="ORF">ABS362_04645</name>
</gene>
<dbReference type="Pfam" id="PF19408">
    <property type="entry name" value="PKD_6"/>
    <property type="match status" value="1"/>
</dbReference>
<dbReference type="Pfam" id="PF17963">
    <property type="entry name" value="Big_9"/>
    <property type="match status" value="1"/>
</dbReference>
<dbReference type="NCBIfam" id="TIGR04183">
    <property type="entry name" value="Por_Secre_tail"/>
    <property type="match status" value="1"/>
</dbReference>
<dbReference type="EMBL" id="JBEOKT010000003">
    <property type="protein sequence ID" value="MER2996821.1"/>
    <property type="molecule type" value="Genomic_DNA"/>
</dbReference>
<proteinExistence type="predicted"/>
<protein>
    <submittedName>
        <fullName evidence="2">T9SS type A sorting domain-containing protein</fullName>
    </submittedName>
</protein>
<name>A0ABV1RR15_9BACT</name>
<dbReference type="RefSeq" id="WP_350411155.1">
    <property type="nucleotide sequence ID" value="NZ_JBEOKT010000003.1"/>
</dbReference>
<dbReference type="InterPro" id="IPR007110">
    <property type="entry name" value="Ig-like_dom"/>
</dbReference>
<reference evidence="2 3" key="1">
    <citation type="submission" date="2024-06" db="EMBL/GenBank/DDBJ databases">
        <title>Pontibacter populi HYL7-15.</title>
        <authorList>
            <person name="Kim M.K."/>
        </authorList>
    </citation>
    <scope>NUCLEOTIDE SEQUENCE [LARGE SCALE GENOMIC DNA]</scope>
    <source>
        <strain evidence="2 3">HYL7-15</strain>
    </source>
</reference>
<dbReference type="InterPro" id="IPR044023">
    <property type="entry name" value="Ig_7"/>
</dbReference>
<dbReference type="Gene3D" id="2.60.40.2700">
    <property type="match status" value="1"/>
</dbReference>
<dbReference type="Gene3D" id="2.60.40.10">
    <property type="entry name" value="Immunoglobulins"/>
    <property type="match status" value="5"/>
</dbReference>
<accession>A0ABV1RR15</accession>